<dbReference type="Pfam" id="PF00005">
    <property type="entry name" value="ABC_tran"/>
    <property type="match status" value="1"/>
</dbReference>
<evidence type="ECO:0000313" key="11">
    <source>
        <dbReference type="Proteomes" id="UP000506160"/>
    </source>
</evidence>
<dbReference type="InterPro" id="IPR036640">
    <property type="entry name" value="ABC1_TM_sf"/>
</dbReference>
<dbReference type="NCBIfam" id="NF008364">
    <property type="entry name" value="PRK11160.1"/>
    <property type="match status" value="1"/>
</dbReference>
<dbReference type="InterPro" id="IPR017871">
    <property type="entry name" value="ABC_transporter-like_CS"/>
</dbReference>
<protein>
    <submittedName>
        <fullName evidence="10">Cysteine/glutathione ABC transporter ATP-binding protein/permease CydC</fullName>
    </submittedName>
</protein>
<dbReference type="SUPFAM" id="SSF52540">
    <property type="entry name" value="P-loop containing nucleoside triphosphate hydrolases"/>
    <property type="match status" value="1"/>
</dbReference>
<name>A0AB94IDL5_9GAMM</name>
<keyword evidence="6 7" id="KW-0472">Membrane</keyword>
<dbReference type="Pfam" id="PF00664">
    <property type="entry name" value="ABC_membrane"/>
    <property type="match status" value="1"/>
</dbReference>
<evidence type="ECO:0000256" key="1">
    <source>
        <dbReference type="ARBA" id="ARBA00004651"/>
    </source>
</evidence>
<sequence>MKALLPFLALYKRYLTRMALGMLLALVTLLSSLFLLSLSGWFLAATAFAGIAGLYTFNYMLPAAGVRGAAILRTTARYAERLVSHNTTFKLLAFLRILAFKKIVPLSSRQRQHYQKADLLNRFIADIDHLDHVYLKLLSPFITGFIAIIVLFLGLSPFNLSLAILISTVLLLTLIMTPIYFYQAGKTTGQQLAQQKSDYRQHVVSYLQGQAELTIFDAREQFRQQLDQAENRWLQNQQQQAKLASMAQSWIIIIIGLLTSLVLYLSISGITFTQPPIIALFVFICLSCAEILAPIPNAFIYLGHVIASAKRIGELFNQQPDIDYPSTSPIEITTAPKLQLTDVTFTYPQQQIATINQLCWEINAGEHIALIGKTGCGKSTILKLITRTWEANQGQITINDVDLRDFSESSLRNFMAVIPQRIDIFNDTLRNNLLIGNPSATDQQLIEVLTLVGLEKLLASENGLTLWLGENGRALSGGEKRRIGIARALLHDAPLVLMDEPTESLDNETEQQIIALIRQIYTNKTLIMVTHRLTEHQMFDKVYMMENGKIMQK</sequence>
<dbReference type="InterPro" id="IPR039421">
    <property type="entry name" value="Type_1_exporter"/>
</dbReference>
<dbReference type="PROSITE" id="PS50893">
    <property type="entry name" value="ABC_TRANSPORTER_2"/>
    <property type="match status" value="1"/>
</dbReference>
<dbReference type="SMART" id="SM00382">
    <property type="entry name" value="AAA"/>
    <property type="match status" value="1"/>
</dbReference>
<feature type="transmembrane region" description="Helical" evidence="7">
    <location>
        <begin position="160"/>
        <end position="182"/>
    </location>
</feature>
<evidence type="ECO:0000256" key="2">
    <source>
        <dbReference type="ARBA" id="ARBA00022692"/>
    </source>
</evidence>
<dbReference type="AlphaFoldDB" id="A0AB94IDL5"/>
<feature type="domain" description="ABC transmembrane type-1" evidence="9">
    <location>
        <begin position="19"/>
        <end position="284"/>
    </location>
</feature>
<evidence type="ECO:0000256" key="6">
    <source>
        <dbReference type="ARBA" id="ARBA00023136"/>
    </source>
</evidence>
<evidence type="ECO:0000256" key="7">
    <source>
        <dbReference type="SAM" id="Phobius"/>
    </source>
</evidence>
<dbReference type="InterPro" id="IPR014223">
    <property type="entry name" value="ABC_CydC/D"/>
</dbReference>
<keyword evidence="2 7" id="KW-0812">Transmembrane</keyword>
<evidence type="ECO:0000256" key="5">
    <source>
        <dbReference type="ARBA" id="ARBA00022989"/>
    </source>
</evidence>
<dbReference type="GO" id="GO:0005886">
    <property type="term" value="C:plasma membrane"/>
    <property type="evidence" value="ECO:0007669"/>
    <property type="project" value="UniProtKB-SubCell"/>
</dbReference>
<dbReference type="Gene3D" id="3.40.50.300">
    <property type="entry name" value="P-loop containing nucleotide triphosphate hydrolases"/>
    <property type="match status" value="1"/>
</dbReference>
<evidence type="ECO:0000259" key="9">
    <source>
        <dbReference type="PROSITE" id="PS50929"/>
    </source>
</evidence>
<keyword evidence="4 10" id="KW-0067">ATP-binding</keyword>
<proteinExistence type="predicted"/>
<feature type="transmembrane region" description="Helical" evidence="7">
    <location>
        <begin position="133"/>
        <end position="154"/>
    </location>
</feature>
<dbReference type="EMBL" id="AWGA01000033">
    <property type="protein sequence ID" value="TEA27557.1"/>
    <property type="molecule type" value="Genomic_DNA"/>
</dbReference>
<organism evidence="10 11">
    <name type="scientific">Candidatus Schmidhempelia bombi str. Bimp</name>
    <dbReference type="NCBI Taxonomy" id="1387197"/>
    <lineage>
        <taxon>Bacteria</taxon>
        <taxon>Pseudomonadati</taxon>
        <taxon>Pseudomonadota</taxon>
        <taxon>Gammaproteobacteria</taxon>
        <taxon>Orbales</taxon>
        <taxon>Orbaceae</taxon>
        <taxon>Candidatus Schmidhempelia</taxon>
    </lineage>
</organism>
<comment type="caution">
    <text evidence="10">The sequence shown here is derived from an EMBL/GenBank/DDBJ whole genome shotgun (WGS) entry which is preliminary data.</text>
</comment>
<dbReference type="PANTHER" id="PTHR24221">
    <property type="entry name" value="ATP-BINDING CASSETTE SUB-FAMILY B"/>
    <property type="match status" value="1"/>
</dbReference>
<dbReference type="InterPro" id="IPR003439">
    <property type="entry name" value="ABC_transporter-like_ATP-bd"/>
</dbReference>
<gene>
    <name evidence="10" type="primary">cydC</name>
    <name evidence="10" type="ORF">O970_03315</name>
</gene>
<keyword evidence="11" id="KW-1185">Reference proteome</keyword>
<dbReference type="CDD" id="cd18585">
    <property type="entry name" value="ABC_6TM_CydC"/>
    <property type="match status" value="1"/>
</dbReference>
<dbReference type="InterPro" id="IPR003593">
    <property type="entry name" value="AAA+_ATPase"/>
</dbReference>
<keyword evidence="5 7" id="KW-1133">Transmembrane helix</keyword>
<evidence type="ECO:0000313" key="10">
    <source>
        <dbReference type="EMBL" id="TEA27557.1"/>
    </source>
</evidence>
<dbReference type="GO" id="GO:0005524">
    <property type="term" value="F:ATP binding"/>
    <property type="evidence" value="ECO:0007669"/>
    <property type="project" value="UniProtKB-KW"/>
</dbReference>
<dbReference type="PANTHER" id="PTHR24221:SF653">
    <property type="entry name" value="TRANSPORT ATP-BINDING PROTEIN CYDC"/>
    <property type="match status" value="1"/>
</dbReference>
<dbReference type="PROSITE" id="PS00211">
    <property type="entry name" value="ABC_TRANSPORTER_1"/>
    <property type="match status" value="1"/>
</dbReference>
<keyword evidence="3" id="KW-0547">Nucleotide-binding</keyword>
<dbReference type="GO" id="GO:0045454">
    <property type="term" value="P:cell redox homeostasis"/>
    <property type="evidence" value="ECO:0007669"/>
    <property type="project" value="InterPro"/>
</dbReference>
<dbReference type="GO" id="GO:0034775">
    <property type="term" value="P:glutathione transmembrane transport"/>
    <property type="evidence" value="ECO:0007669"/>
    <property type="project" value="InterPro"/>
</dbReference>
<accession>A0AB94IDL5</accession>
<dbReference type="Proteomes" id="UP000506160">
    <property type="component" value="Unassembled WGS sequence"/>
</dbReference>
<evidence type="ECO:0000259" key="8">
    <source>
        <dbReference type="PROSITE" id="PS50893"/>
    </source>
</evidence>
<dbReference type="SUPFAM" id="SSF90123">
    <property type="entry name" value="ABC transporter transmembrane region"/>
    <property type="match status" value="1"/>
</dbReference>
<dbReference type="GO" id="GO:0016887">
    <property type="term" value="F:ATP hydrolysis activity"/>
    <property type="evidence" value="ECO:0007669"/>
    <property type="project" value="InterPro"/>
</dbReference>
<feature type="transmembrane region" description="Helical" evidence="7">
    <location>
        <begin position="250"/>
        <end position="271"/>
    </location>
</feature>
<dbReference type="InterPro" id="IPR011527">
    <property type="entry name" value="ABC1_TM_dom"/>
</dbReference>
<dbReference type="GO" id="GO:0140359">
    <property type="term" value="F:ABC-type transporter activity"/>
    <property type="evidence" value="ECO:0007669"/>
    <property type="project" value="InterPro"/>
</dbReference>
<dbReference type="GO" id="GO:0034040">
    <property type="term" value="F:ATPase-coupled lipid transmembrane transporter activity"/>
    <property type="evidence" value="ECO:0007669"/>
    <property type="project" value="TreeGrafter"/>
</dbReference>
<dbReference type="NCBIfam" id="TIGR02868">
    <property type="entry name" value="CydC"/>
    <property type="match status" value="1"/>
</dbReference>
<dbReference type="PROSITE" id="PS50929">
    <property type="entry name" value="ABC_TM1F"/>
    <property type="match status" value="1"/>
</dbReference>
<feature type="transmembrane region" description="Helical" evidence="7">
    <location>
        <begin position="277"/>
        <end position="302"/>
    </location>
</feature>
<dbReference type="InterPro" id="IPR027417">
    <property type="entry name" value="P-loop_NTPase"/>
</dbReference>
<reference evidence="10 11" key="1">
    <citation type="journal article" date="2014" name="Appl. Environ. Microbiol.">
        <title>Genomic features of a bumble bee symbiont reflect its host environment.</title>
        <authorList>
            <person name="Martinson V.G."/>
            <person name="Magoc T."/>
            <person name="Koch H."/>
            <person name="Salzberg S.L."/>
            <person name="Moran N.A."/>
        </authorList>
    </citation>
    <scope>NUCLEOTIDE SEQUENCE [LARGE SCALE GENOMIC DNA]</scope>
    <source>
        <strain evidence="10 11">Bimp</strain>
    </source>
</reference>
<evidence type="ECO:0000256" key="3">
    <source>
        <dbReference type="ARBA" id="ARBA00022741"/>
    </source>
</evidence>
<evidence type="ECO:0000256" key="4">
    <source>
        <dbReference type="ARBA" id="ARBA00022840"/>
    </source>
</evidence>
<dbReference type="RefSeq" id="WP_036562528.1">
    <property type="nucleotide sequence ID" value="NZ_AWGA01000033.1"/>
</dbReference>
<dbReference type="Gene3D" id="1.20.1560.10">
    <property type="entry name" value="ABC transporter type 1, transmembrane domain"/>
    <property type="match status" value="1"/>
</dbReference>
<feature type="domain" description="ABC transporter" evidence="8">
    <location>
        <begin position="338"/>
        <end position="553"/>
    </location>
</feature>
<comment type="subcellular location">
    <subcellularLocation>
        <location evidence="1">Cell membrane</location>
        <topology evidence="1">Multi-pass membrane protein</topology>
    </subcellularLocation>
</comment>